<keyword evidence="7 12" id="KW-0067">ATP-binding</keyword>
<comment type="function">
    <text evidence="12">Catalyzes the attachment of serine to tRNA(Ser). Is also able to aminoacylate tRNA(Sec) with serine, to form the misacylated tRNA L-seryl-tRNA(Sec), which will be further converted into selenocysteinyl-tRNA(Sec).</text>
</comment>
<name>A0A4R1QWK1_HYDET</name>
<evidence type="ECO:0000313" key="18">
    <source>
        <dbReference type="Proteomes" id="UP000295008"/>
    </source>
</evidence>
<dbReference type="InterPro" id="IPR010978">
    <property type="entry name" value="tRNA-bd_arm"/>
</dbReference>
<evidence type="ECO:0000256" key="11">
    <source>
        <dbReference type="ARBA" id="ARBA00048823"/>
    </source>
</evidence>
<feature type="binding site" evidence="12 14">
    <location>
        <begin position="347"/>
        <end position="350"/>
    </location>
    <ligand>
        <name>ATP</name>
        <dbReference type="ChEBI" id="CHEBI:30616"/>
    </ligand>
</feature>
<evidence type="ECO:0000256" key="13">
    <source>
        <dbReference type="PIRSR" id="PIRSR001529-1"/>
    </source>
</evidence>
<feature type="binding site" evidence="12 13">
    <location>
        <position position="281"/>
    </location>
    <ligand>
        <name>L-serine</name>
        <dbReference type="ChEBI" id="CHEBI:33384"/>
    </ligand>
</feature>
<protein>
    <recommendedName>
        <fullName evidence="12">Serine--tRNA ligase</fullName>
        <ecNumber evidence="12">6.1.1.11</ecNumber>
    </recommendedName>
    <alternativeName>
        <fullName evidence="12">Seryl-tRNA synthetase</fullName>
        <shortName evidence="12">SerRS</shortName>
    </alternativeName>
    <alternativeName>
        <fullName evidence="12">Seryl-tRNA(Ser/Sec) synthetase</fullName>
    </alternativeName>
</protein>
<evidence type="ECO:0000256" key="10">
    <source>
        <dbReference type="ARBA" id="ARBA00047929"/>
    </source>
</evidence>
<organism evidence="17 18">
    <name type="scientific">Hydrogenispora ethanolica</name>
    <dbReference type="NCBI Taxonomy" id="1082276"/>
    <lineage>
        <taxon>Bacteria</taxon>
        <taxon>Bacillati</taxon>
        <taxon>Bacillota</taxon>
        <taxon>Hydrogenispora</taxon>
    </lineage>
</organism>
<dbReference type="PIRSF" id="PIRSF001529">
    <property type="entry name" value="Ser-tRNA-synth_IIa"/>
    <property type="match status" value="1"/>
</dbReference>
<dbReference type="InterPro" id="IPR045864">
    <property type="entry name" value="aa-tRNA-synth_II/BPL/LPL"/>
</dbReference>
<dbReference type="Gene3D" id="1.10.287.40">
    <property type="entry name" value="Serine-tRNA synthetase, tRNA binding domain"/>
    <property type="match status" value="1"/>
</dbReference>
<dbReference type="InterPro" id="IPR042103">
    <property type="entry name" value="SerRS_1_N_sf"/>
</dbReference>
<dbReference type="PANTHER" id="PTHR43697:SF1">
    <property type="entry name" value="SERINE--TRNA LIGASE"/>
    <property type="match status" value="1"/>
</dbReference>
<feature type="coiled-coil region" evidence="15">
    <location>
        <begin position="30"/>
        <end position="100"/>
    </location>
</feature>
<dbReference type="PANTHER" id="PTHR43697">
    <property type="entry name" value="SERYL-TRNA SYNTHETASE"/>
    <property type="match status" value="1"/>
</dbReference>
<comment type="subunit">
    <text evidence="12">Homodimer. The tRNA molecule binds across the dimer.</text>
</comment>
<gene>
    <name evidence="12" type="primary">serS</name>
    <name evidence="17" type="ORF">EDC14_10609</name>
</gene>
<comment type="domain">
    <text evidence="12">Consists of two distinct domains, a catalytic core and a N-terminal extension that is involved in tRNA binding.</text>
</comment>
<proteinExistence type="inferred from homology"/>
<comment type="catalytic activity">
    <reaction evidence="10 12">
        <text>tRNA(Sec) + L-serine + ATP = L-seryl-tRNA(Sec) + AMP + diphosphate + H(+)</text>
        <dbReference type="Rhea" id="RHEA:42580"/>
        <dbReference type="Rhea" id="RHEA-COMP:9742"/>
        <dbReference type="Rhea" id="RHEA-COMP:10128"/>
        <dbReference type="ChEBI" id="CHEBI:15378"/>
        <dbReference type="ChEBI" id="CHEBI:30616"/>
        <dbReference type="ChEBI" id="CHEBI:33019"/>
        <dbReference type="ChEBI" id="CHEBI:33384"/>
        <dbReference type="ChEBI" id="CHEBI:78442"/>
        <dbReference type="ChEBI" id="CHEBI:78533"/>
        <dbReference type="ChEBI" id="CHEBI:456215"/>
        <dbReference type="EC" id="6.1.1.11"/>
    </reaction>
</comment>
<sequence length="425" mass="48042">MLDIQYIRSHPDIVKKAVADKLLNSDIDRLLEVDRRIRETTAAVDRLRAERNKLSRNMSGEARTAREAAGVRGRAIKTKLAALEEGLAGLKREYDGLMLTVPSIPAPEVPLGKGEADNVEIRRWGTLPRFDFAPRDHMAIAEGLDLVDVPRAVKFAGSRSYFLKNEGVLLEMAICRFVLDQLIAKGFTPVTVPLMVKESAMLGTGYFPLGYEQAYRIPEDELFLIGTSEVSLVSYHRNEVLNLEELPRRYAGYSTCFRREAGTYGKDTRGLYRVHQFQKVEQVVIGRADDAEAERLHYEILGNTEAILQALELPYRVALACTGEIGLGQVRKHEVETWMPSRNGYCETHSCSTLNDFQARRSGIRYRDEDGTLRYVYTLNNTGIASPRILIPLLEIYQNEDGSVTVPRVLRPYLNQREKIGPKPR</sequence>
<evidence type="ECO:0000256" key="4">
    <source>
        <dbReference type="ARBA" id="ARBA00022490"/>
    </source>
</evidence>
<dbReference type="Pfam" id="PF00587">
    <property type="entry name" value="tRNA-synt_2b"/>
    <property type="match status" value="1"/>
</dbReference>
<feature type="binding site" evidence="13">
    <location>
        <position position="258"/>
    </location>
    <ligand>
        <name>L-serine</name>
        <dbReference type="ChEBI" id="CHEBI:33384"/>
    </ligand>
</feature>
<keyword evidence="5 12" id="KW-0436">Ligase</keyword>
<comment type="subcellular location">
    <subcellularLocation>
        <location evidence="1 12">Cytoplasm</location>
    </subcellularLocation>
</comment>
<keyword evidence="9 12" id="KW-0030">Aminoacyl-tRNA synthetase</keyword>
<evidence type="ECO:0000256" key="9">
    <source>
        <dbReference type="ARBA" id="ARBA00023146"/>
    </source>
</evidence>
<dbReference type="GO" id="GO:0016260">
    <property type="term" value="P:selenocysteine biosynthetic process"/>
    <property type="evidence" value="ECO:0007669"/>
    <property type="project" value="UniProtKB-UniRule"/>
</dbReference>
<accession>A0A4R1QWK1</accession>
<dbReference type="PROSITE" id="PS50862">
    <property type="entry name" value="AA_TRNA_LIGASE_II"/>
    <property type="match status" value="1"/>
</dbReference>
<evidence type="ECO:0000256" key="6">
    <source>
        <dbReference type="ARBA" id="ARBA00022741"/>
    </source>
</evidence>
<dbReference type="CDD" id="cd00770">
    <property type="entry name" value="SerRS_core"/>
    <property type="match status" value="1"/>
</dbReference>
<keyword evidence="15" id="KW-0175">Coiled coil</keyword>
<dbReference type="NCBIfam" id="TIGR00414">
    <property type="entry name" value="serS"/>
    <property type="match status" value="1"/>
</dbReference>
<dbReference type="Proteomes" id="UP000295008">
    <property type="component" value="Unassembled WGS sequence"/>
</dbReference>
<evidence type="ECO:0000313" key="17">
    <source>
        <dbReference type="EMBL" id="TCL54750.1"/>
    </source>
</evidence>
<dbReference type="Gene3D" id="3.30.930.10">
    <property type="entry name" value="Bira Bifunctional Protein, Domain 2"/>
    <property type="match status" value="1"/>
</dbReference>
<feature type="binding site" evidence="12">
    <location>
        <position position="382"/>
    </location>
    <ligand>
        <name>L-serine</name>
        <dbReference type="ChEBI" id="CHEBI:33384"/>
    </ligand>
</feature>
<dbReference type="AlphaFoldDB" id="A0A4R1QWK1"/>
<dbReference type="Pfam" id="PF02403">
    <property type="entry name" value="Seryl_tRNA_N"/>
    <property type="match status" value="1"/>
</dbReference>
<dbReference type="SUPFAM" id="SSF46589">
    <property type="entry name" value="tRNA-binding arm"/>
    <property type="match status" value="1"/>
</dbReference>
<dbReference type="InterPro" id="IPR002317">
    <property type="entry name" value="Ser-tRNA-ligase_type_1"/>
</dbReference>
<dbReference type="InterPro" id="IPR002314">
    <property type="entry name" value="aa-tRNA-synt_IIb"/>
</dbReference>
<dbReference type="GO" id="GO:0005737">
    <property type="term" value="C:cytoplasm"/>
    <property type="evidence" value="ECO:0007669"/>
    <property type="project" value="UniProtKB-SubCell"/>
</dbReference>
<dbReference type="InterPro" id="IPR015866">
    <property type="entry name" value="Ser-tRNA-synth_1_N"/>
</dbReference>
<feature type="binding site" evidence="14">
    <location>
        <begin position="274"/>
        <end position="277"/>
    </location>
    <ligand>
        <name>ATP</name>
        <dbReference type="ChEBI" id="CHEBI:30616"/>
    </ligand>
</feature>
<evidence type="ECO:0000256" key="14">
    <source>
        <dbReference type="PIRSR" id="PIRSR001529-2"/>
    </source>
</evidence>
<feature type="binding site" evidence="13">
    <location>
        <position position="227"/>
    </location>
    <ligand>
        <name>L-serine</name>
        <dbReference type="ChEBI" id="CHEBI:33384"/>
    </ligand>
</feature>
<comment type="catalytic activity">
    <reaction evidence="11 12">
        <text>tRNA(Ser) + L-serine + ATP = L-seryl-tRNA(Ser) + AMP + diphosphate + H(+)</text>
        <dbReference type="Rhea" id="RHEA:12292"/>
        <dbReference type="Rhea" id="RHEA-COMP:9669"/>
        <dbReference type="Rhea" id="RHEA-COMP:9703"/>
        <dbReference type="ChEBI" id="CHEBI:15378"/>
        <dbReference type="ChEBI" id="CHEBI:30616"/>
        <dbReference type="ChEBI" id="CHEBI:33019"/>
        <dbReference type="ChEBI" id="CHEBI:33384"/>
        <dbReference type="ChEBI" id="CHEBI:78442"/>
        <dbReference type="ChEBI" id="CHEBI:78533"/>
        <dbReference type="ChEBI" id="CHEBI:456215"/>
        <dbReference type="EC" id="6.1.1.11"/>
    </reaction>
</comment>
<feature type="domain" description="Aminoacyl-transfer RNA synthetases class-II family profile" evidence="16">
    <location>
        <begin position="136"/>
        <end position="407"/>
    </location>
</feature>
<dbReference type="EC" id="6.1.1.11" evidence="12"/>
<comment type="similarity">
    <text evidence="3 12">Belongs to the class-II aminoacyl-tRNA synthetase family. Type-1 seryl-tRNA synthetase subfamily.</text>
</comment>
<dbReference type="InterPro" id="IPR033729">
    <property type="entry name" value="SerRS_core"/>
</dbReference>
<dbReference type="GO" id="GO:0004828">
    <property type="term" value="F:serine-tRNA ligase activity"/>
    <property type="evidence" value="ECO:0007669"/>
    <property type="project" value="UniProtKB-UniRule"/>
</dbReference>
<dbReference type="GO" id="GO:0005524">
    <property type="term" value="F:ATP binding"/>
    <property type="evidence" value="ECO:0007669"/>
    <property type="project" value="UniProtKB-UniRule"/>
</dbReference>
<feature type="binding site" evidence="12">
    <location>
        <position position="274"/>
    </location>
    <ligand>
        <name>ATP</name>
        <dbReference type="ChEBI" id="CHEBI:30616"/>
    </ligand>
</feature>
<dbReference type="RefSeq" id="WP_132017930.1">
    <property type="nucleotide sequence ID" value="NZ_SLUN01000060.1"/>
</dbReference>
<evidence type="ECO:0000256" key="15">
    <source>
        <dbReference type="SAM" id="Coils"/>
    </source>
</evidence>
<keyword evidence="18" id="KW-1185">Reference proteome</keyword>
<feature type="binding site" evidence="12">
    <location>
        <begin position="227"/>
        <end position="229"/>
    </location>
    <ligand>
        <name>L-serine</name>
        <dbReference type="ChEBI" id="CHEBI:33384"/>
    </ligand>
</feature>
<evidence type="ECO:0000259" key="16">
    <source>
        <dbReference type="PROSITE" id="PS50862"/>
    </source>
</evidence>
<feature type="binding site" evidence="13">
    <location>
        <position position="380"/>
    </location>
    <ligand>
        <name>L-serine</name>
        <dbReference type="ChEBI" id="CHEBI:33384"/>
    </ligand>
</feature>
<dbReference type="PRINTS" id="PR00981">
    <property type="entry name" value="TRNASYNTHSER"/>
</dbReference>
<dbReference type="HAMAP" id="MF_00176">
    <property type="entry name" value="Ser_tRNA_synth_type1"/>
    <property type="match status" value="1"/>
</dbReference>
<evidence type="ECO:0000256" key="2">
    <source>
        <dbReference type="ARBA" id="ARBA00005045"/>
    </source>
</evidence>
<evidence type="ECO:0000256" key="7">
    <source>
        <dbReference type="ARBA" id="ARBA00022840"/>
    </source>
</evidence>
<dbReference type="UniPathway" id="UPA00906">
    <property type="reaction ID" value="UER00895"/>
</dbReference>
<reference evidence="17 18" key="1">
    <citation type="submission" date="2019-03" db="EMBL/GenBank/DDBJ databases">
        <title>Genomic Encyclopedia of Type Strains, Phase IV (KMG-IV): sequencing the most valuable type-strain genomes for metagenomic binning, comparative biology and taxonomic classification.</title>
        <authorList>
            <person name="Goeker M."/>
        </authorList>
    </citation>
    <scope>NUCLEOTIDE SEQUENCE [LARGE SCALE GENOMIC DNA]</scope>
    <source>
        <strain evidence="17 18">LX-B</strain>
    </source>
</reference>
<dbReference type="OrthoDB" id="9804647at2"/>
<keyword evidence="6 12" id="KW-0547">Nucleotide-binding</keyword>
<feature type="binding site" evidence="12 14">
    <location>
        <begin position="258"/>
        <end position="260"/>
    </location>
    <ligand>
        <name>ATP</name>
        <dbReference type="ChEBI" id="CHEBI:30616"/>
    </ligand>
</feature>
<comment type="caution">
    <text evidence="17">The sequence shown here is derived from an EMBL/GenBank/DDBJ whole genome shotgun (WGS) entry which is preliminary data.</text>
</comment>
<keyword evidence="4 12" id="KW-0963">Cytoplasm</keyword>
<evidence type="ECO:0000256" key="8">
    <source>
        <dbReference type="ARBA" id="ARBA00022917"/>
    </source>
</evidence>
<comment type="pathway">
    <text evidence="2 12">Aminoacyl-tRNA biosynthesis; selenocysteinyl-tRNA(Sec) biosynthesis; L-seryl-tRNA(Sec) from L-serine and tRNA(Sec): step 1/1.</text>
</comment>
<dbReference type="EMBL" id="SLUN01000060">
    <property type="protein sequence ID" value="TCL54750.1"/>
    <property type="molecule type" value="Genomic_DNA"/>
</dbReference>
<evidence type="ECO:0000256" key="3">
    <source>
        <dbReference type="ARBA" id="ARBA00010728"/>
    </source>
</evidence>
<dbReference type="SUPFAM" id="SSF55681">
    <property type="entry name" value="Class II aaRS and biotin synthetases"/>
    <property type="match status" value="1"/>
</dbReference>
<feature type="site" description="Important for serine binding" evidence="13">
    <location>
        <position position="382"/>
    </location>
</feature>
<evidence type="ECO:0000256" key="1">
    <source>
        <dbReference type="ARBA" id="ARBA00004496"/>
    </source>
</evidence>
<keyword evidence="8 12" id="KW-0648">Protein biosynthesis</keyword>
<evidence type="ECO:0000256" key="12">
    <source>
        <dbReference type="HAMAP-Rule" id="MF_00176"/>
    </source>
</evidence>
<dbReference type="GO" id="GO:0006434">
    <property type="term" value="P:seryl-tRNA aminoacylation"/>
    <property type="evidence" value="ECO:0007669"/>
    <property type="project" value="UniProtKB-UniRule"/>
</dbReference>
<dbReference type="GO" id="GO:0140096">
    <property type="term" value="F:catalytic activity, acting on a protein"/>
    <property type="evidence" value="ECO:0007669"/>
    <property type="project" value="UniProtKB-ARBA"/>
</dbReference>
<dbReference type="GO" id="GO:0016740">
    <property type="term" value="F:transferase activity"/>
    <property type="evidence" value="ECO:0007669"/>
    <property type="project" value="UniProtKB-ARBA"/>
</dbReference>
<dbReference type="InterPro" id="IPR006195">
    <property type="entry name" value="aa-tRNA-synth_II"/>
</dbReference>
<evidence type="ECO:0000256" key="5">
    <source>
        <dbReference type="ARBA" id="ARBA00022598"/>
    </source>
</evidence>